<protein>
    <submittedName>
        <fullName evidence="7">Sigma-70 family RNA polymerase sigma factor</fullName>
    </submittedName>
</protein>
<evidence type="ECO:0000256" key="1">
    <source>
        <dbReference type="ARBA" id="ARBA00010641"/>
    </source>
</evidence>
<dbReference type="SUPFAM" id="SSF88659">
    <property type="entry name" value="Sigma3 and sigma4 domains of RNA polymerase sigma factors"/>
    <property type="match status" value="1"/>
</dbReference>
<evidence type="ECO:0000259" key="6">
    <source>
        <dbReference type="Pfam" id="PF08281"/>
    </source>
</evidence>
<dbReference type="GO" id="GO:0006352">
    <property type="term" value="P:DNA-templated transcription initiation"/>
    <property type="evidence" value="ECO:0007669"/>
    <property type="project" value="InterPro"/>
</dbReference>
<dbReference type="Gene3D" id="1.10.10.10">
    <property type="entry name" value="Winged helix-like DNA-binding domain superfamily/Winged helix DNA-binding domain"/>
    <property type="match status" value="1"/>
</dbReference>
<dbReference type="NCBIfam" id="TIGR02937">
    <property type="entry name" value="sigma70-ECF"/>
    <property type="match status" value="1"/>
</dbReference>
<dbReference type="CDD" id="cd06171">
    <property type="entry name" value="Sigma70_r4"/>
    <property type="match status" value="1"/>
</dbReference>
<dbReference type="Proteomes" id="UP000583266">
    <property type="component" value="Unassembled WGS sequence"/>
</dbReference>
<reference evidence="7 8" key="1">
    <citation type="submission" date="2020-04" db="EMBL/GenBank/DDBJ databases">
        <title>Chitinophaga sp. G-6-1-13 sp. nov., isolated from soil.</title>
        <authorList>
            <person name="Dahal R.H."/>
            <person name="Chaudhary D.K."/>
        </authorList>
    </citation>
    <scope>NUCLEOTIDE SEQUENCE [LARGE SCALE GENOMIC DNA]</scope>
    <source>
        <strain evidence="7 8">G-6-1-13</strain>
    </source>
</reference>
<comment type="similarity">
    <text evidence="1">Belongs to the sigma-70 factor family. ECF subfamily.</text>
</comment>
<evidence type="ECO:0000256" key="4">
    <source>
        <dbReference type="ARBA" id="ARBA00023163"/>
    </source>
</evidence>
<dbReference type="GO" id="GO:0003677">
    <property type="term" value="F:DNA binding"/>
    <property type="evidence" value="ECO:0007669"/>
    <property type="project" value="InterPro"/>
</dbReference>
<dbReference type="InterPro" id="IPR013324">
    <property type="entry name" value="RNA_pol_sigma_r3/r4-like"/>
</dbReference>
<keyword evidence="3" id="KW-0731">Sigma factor</keyword>
<dbReference type="Pfam" id="PF04542">
    <property type="entry name" value="Sigma70_r2"/>
    <property type="match status" value="1"/>
</dbReference>
<gene>
    <name evidence="7" type="ORF">HHL17_11795</name>
</gene>
<accession>A0A848GPP2</accession>
<dbReference type="GO" id="GO:0016987">
    <property type="term" value="F:sigma factor activity"/>
    <property type="evidence" value="ECO:0007669"/>
    <property type="project" value="UniProtKB-KW"/>
</dbReference>
<dbReference type="Pfam" id="PF08281">
    <property type="entry name" value="Sigma70_r4_2"/>
    <property type="match status" value="1"/>
</dbReference>
<dbReference type="InterPro" id="IPR039425">
    <property type="entry name" value="RNA_pol_sigma-70-like"/>
</dbReference>
<dbReference type="InterPro" id="IPR013325">
    <property type="entry name" value="RNA_pol_sigma_r2"/>
</dbReference>
<dbReference type="Gene3D" id="1.10.1740.10">
    <property type="match status" value="1"/>
</dbReference>
<dbReference type="InterPro" id="IPR036388">
    <property type="entry name" value="WH-like_DNA-bd_sf"/>
</dbReference>
<dbReference type="EMBL" id="JABBGC010000001">
    <property type="protein sequence ID" value="NML37878.1"/>
    <property type="molecule type" value="Genomic_DNA"/>
</dbReference>
<dbReference type="InterPro" id="IPR014284">
    <property type="entry name" value="RNA_pol_sigma-70_dom"/>
</dbReference>
<evidence type="ECO:0000259" key="5">
    <source>
        <dbReference type="Pfam" id="PF04542"/>
    </source>
</evidence>
<dbReference type="PANTHER" id="PTHR43133:SF46">
    <property type="entry name" value="RNA POLYMERASE SIGMA-70 FACTOR ECF SUBFAMILY"/>
    <property type="match status" value="1"/>
</dbReference>
<sequence>MVRVFRAKTTKANYYNSRSAPMPVLQRLIRQAGRKNQEDKLNSLYLPGLKTDTSKLGNTLNNEDVLLGQVAGGDHESFKIIFTHYWRDIYLFSLKLTKSPDQAKDLSQDIFARLWDMRQHLPEVRNFKAFLYTISRNLILDHLRKKVFSPANEEYLVDYFDESRYSPHLLTTYKELENTVQAAIKQLPPQLYQVYYLSRIEGLTHEEIAKRMNITRMTSKNYMVRALQAIRKYMAEHGHDMGLYLISYIFLK</sequence>
<feature type="domain" description="RNA polymerase sigma factor 70 region 4 type 2" evidence="6">
    <location>
        <begin position="180"/>
        <end position="229"/>
    </location>
</feature>
<evidence type="ECO:0000313" key="7">
    <source>
        <dbReference type="EMBL" id="NML37878.1"/>
    </source>
</evidence>
<name>A0A848GPP2_9BACT</name>
<keyword evidence="4" id="KW-0804">Transcription</keyword>
<dbReference type="PANTHER" id="PTHR43133">
    <property type="entry name" value="RNA POLYMERASE ECF-TYPE SIGMA FACTO"/>
    <property type="match status" value="1"/>
</dbReference>
<keyword evidence="2" id="KW-0805">Transcription regulation</keyword>
<evidence type="ECO:0000313" key="8">
    <source>
        <dbReference type="Proteomes" id="UP000583266"/>
    </source>
</evidence>
<dbReference type="AlphaFoldDB" id="A0A848GPP2"/>
<dbReference type="SUPFAM" id="SSF88946">
    <property type="entry name" value="Sigma2 domain of RNA polymerase sigma factors"/>
    <property type="match status" value="1"/>
</dbReference>
<organism evidence="7 8">
    <name type="scientific">Chitinophaga fulva</name>
    <dbReference type="NCBI Taxonomy" id="2728842"/>
    <lineage>
        <taxon>Bacteria</taxon>
        <taxon>Pseudomonadati</taxon>
        <taxon>Bacteroidota</taxon>
        <taxon>Chitinophagia</taxon>
        <taxon>Chitinophagales</taxon>
        <taxon>Chitinophagaceae</taxon>
        <taxon>Chitinophaga</taxon>
    </lineage>
</organism>
<proteinExistence type="inferred from homology"/>
<feature type="domain" description="RNA polymerase sigma-70 region 2" evidence="5">
    <location>
        <begin position="82"/>
        <end position="146"/>
    </location>
</feature>
<dbReference type="RefSeq" id="WP_169224917.1">
    <property type="nucleotide sequence ID" value="NZ_JABBGC010000001.1"/>
</dbReference>
<evidence type="ECO:0000256" key="2">
    <source>
        <dbReference type="ARBA" id="ARBA00023015"/>
    </source>
</evidence>
<dbReference type="InterPro" id="IPR007627">
    <property type="entry name" value="RNA_pol_sigma70_r2"/>
</dbReference>
<dbReference type="InterPro" id="IPR013249">
    <property type="entry name" value="RNA_pol_sigma70_r4_t2"/>
</dbReference>
<keyword evidence="8" id="KW-1185">Reference proteome</keyword>
<evidence type="ECO:0000256" key="3">
    <source>
        <dbReference type="ARBA" id="ARBA00023082"/>
    </source>
</evidence>
<comment type="caution">
    <text evidence="7">The sequence shown here is derived from an EMBL/GenBank/DDBJ whole genome shotgun (WGS) entry which is preliminary data.</text>
</comment>